<sequence length="39" mass="4813">MLRVTVVWLQLNIAFVRLFVVLEPEKKNRLTLKQRSWRM</sequence>
<keyword evidence="1" id="KW-0472">Membrane</keyword>
<keyword evidence="1" id="KW-1133">Transmembrane helix</keyword>
<name>A0A0A8YB64_ARUDO</name>
<proteinExistence type="predicted"/>
<accession>A0A0A8YB64</accession>
<evidence type="ECO:0000256" key="1">
    <source>
        <dbReference type="SAM" id="Phobius"/>
    </source>
</evidence>
<keyword evidence="1" id="KW-0812">Transmembrane</keyword>
<reference evidence="2" key="2">
    <citation type="journal article" date="2015" name="Data Brief">
        <title>Shoot transcriptome of the giant reed, Arundo donax.</title>
        <authorList>
            <person name="Barrero R.A."/>
            <person name="Guerrero F.D."/>
            <person name="Moolhuijzen P."/>
            <person name="Goolsby J.A."/>
            <person name="Tidwell J."/>
            <person name="Bellgard S.E."/>
            <person name="Bellgard M.I."/>
        </authorList>
    </citation>
    <scope>NUCLEOTIDE SEQUENCE</scope>
    <source>
        <tissue evidence="2">Shoot tissue taken approximately 20 cm above the soil surface</tissue>
    </source>
</reference>
<reference evidence="2" key="1">
    <citation type="submission" date="2014-09" db="EMBL/GenBank/DDBJ databases">
        <authorList>
            <person name="Magalhaes I.L.F."/>
            <person name="Oliveira U."/>
            <person name="Santos F.R."/>
            <person name="Vidigal T.H.D.A."/>
            <person name="Brescovit A.D."/>
            <person name="Santos A.J."/>
        </authorList>
    </citation>
    <scope>NUCLEOTIDE SEQUENCE</scope>
    <source>
        <tissue evidence="2">Shoot tissue taken approximately 20 cm above the soil surface</tissue>
    </source>
</reference>
<dbReference type="AlphaFoldDB" id="A0A0A8YB64"/>
<protein>
    <submittedName>
        <fullName evidence="2">Uncharacterized protein</fullName>
    </submittedName>
</protein>
<evidence type="ECO:0000313" key="2">
    <source>
        <dbReference type="EMBL" id="JAD22685.1"/>
    </source>
</evidence>
<feature type="transmembrane region" description="Helical" evidence="1">
    <location>
        <begin position="6"/>
        <end position="22"/>
    </location>
</feature>
<organism evidence="2">
    <name type="scientific">Arundo donax</name>
    <name type="common">Giant reed</name>
    <name type="synonym">Donax arundinaceus</name>
    <dbReference type="NCBI Taxonomy" id="35708"/>
    <lineage>
        <taxon>Eukaryota</taxon>
        <taxon>Viridiplantae</taxon>
        <taxon>Streptophyta</taxon>
        <taxon>Embryophyta</taxon>
        <taxon>Tracheophyta</taxon>
        <taxon>Spermatophyta</taxon>
        <taxon>Magnoliopsida</taxon>
        <taxon>Liliopsida</taxon>
        <taxon>Poales</taxon>
        <taxon>Poaceae</taxon>
        <taxon>PACMAD clade</taxon>
        <taxon>Arundinoideae</taxon>
        <taxon>Arundineae</taxon>
        <taxon>Arundo</taxon>
    </lineage>
</organism>
<dbReference type="EMBL" id="GBRH01275210">
    <property type="protein sequence ID" value="JAD22685.1"/>
    <property type="molecule type" value="Transcribed_RNA"/>
</dbReference>